<sequence length="94" mass="9972">MVNNGGWYSRGGPNGVGPEHVVGTNLRSASPLTSGNINGTYRGLPLTISSTISEGKTITKVVVARAETTVAWWPPILEDDERDGRIATQSSNFS</sequence>
<evidence type="ECO:0000313" key="3">
    <source>
        <dbReference type="Proteomes" id="UP000634136"/>
    </source>
</evidence>
<protein>
    <submittedName>
        <fullName evidence="2">Uncharacterized protein</fullName>
    </submittedName>
</protein>
<organism evidence="2 3">
    <name type="scientific">Senna tora</name>
    <dbReference type="NCBI Taxonomy" id="362788"/>
    <lineage>
        <taxon>Eukaryota</taxon>
        <taxon>Viridiplantae</taxon>
        <taxon>Streptophyta</taxon>
        <taxon>Embryophyta</taxon>
        <taxon>Tracheophyta</taxon>
        <taxon>Spermatophyta</taxon>
        <taxon>Magnoliopsida</taxon>
        <taxon>eudicotyledons</taxon>
        <taxon>Gunneridae</taxon>
        <taxon>Pentapetalae</taxon>
        <taxon>rosids</taxon>
        <taxon>fabids</taxon>
        <taxon>Fabales</taxon>
        <taxon>Fabaceae</taxon>
        <taxon>Caesalpinioideae</taxon>
        <taxon>Cassia clade</taxon>
        <taxon>Senna</taxon>
    </lineage>
</organism>
<feature type="compositionally biased region" description="Polar residues" evidence="1">
    <location>
        <begin position="25"/>
        <end position="34"/>
    </location>
</feature>
<gene>
    <name evidence="2" type="ORF">G2W53_026395</name>
</gene>
<keyword evidence="3" id="KW-1185">Reference proteome</keyword>
<feature type="region of interest" description="Disordered" evidence="1">
    <location>
        <begin position="1"/>
        <end position="34"/>
    </location>
</feature>
<evidence type="ECO:0000313" key="2">
    <source>
        <dbReference type="EMBL" id="KAF7820940.1"/>
    </source>
</evidence>
<dbReference type="Proteomes" id="UP000634136">
    <property type="component" value="Unassembled WGS sequence"/>
</dbReference>
<proteinExistence type="predicted"/>
<reference evidence="2" key="1">
    <citation type="submission" date="2020-09" db="EMBL/GenBank/DDBJ databases">
        <title>Genome-Enabled Discovery of Anthraquinone Biosynthesis in Senna tora.</title>
        <authorList>
            <person name="Kang S.-H."/>
            <person name="Pandey R.P."/>
            <person name="Lee C.-M."/>
            <person name="Sim J.-S."/>
            <person name="Jeong J.-T."/>
            <person name="Choi B.-S."/>
            <person name="Jung M."/>
            <person name="Ginzburg D."/>
            <person name="Zhao K."/>
            <person name="Won S.Y."/>
            <person name="Oh T.-J."/>
            <person name="Yu Y."/>
            <person name="Kim N.-H."/>
            <person name="Lee O.R."/>
            <person name="Lee T.-H."/>
            <person name="Bashyal P."/>
            <person name="Kim T.-S."/>
            <person name="Lee W.-H."/>
            <person name="Kawkins C."/>
            <person name="Kim C.-K."/>
            <person name="Kim J.S."/>
            <person name="Ahn B.O."/>
            <person name="Rhee S.Y."/>
            <person name="Sohng J.K."/>
        </authorList>
    </citation>
    <scope>NUCLEOTIDE SEQUENCE</scope>
    <source>
        <tissue evidence="2">Leaf</tissue>
    </source>
</reference>
<dbReference type="EMBL" id="JAAIUW010000008">
    <property type="protein sequence ID" value="KAF7820940.1"/>
    <property type="molecule type" value="Genomic_DNA"/>
</dbReference>
<name>A0A834WF21_9FABA</name>
<comment type="caution">
    <text evidence="2">The sequence shown here is derived from an EMBL/GenBank/DDBJ whole genome shotgun (WGS) entry which is preliminary data.</text>
</comment>
<accession>A0A834WF21</accession>
<evidence type="ECO:0000256" key="1">
    <source>
        <dbReference type="SAM" id="MobiDB-lite"/>
    </source>
</evidence>
<dbReference type="AlphaFoldDB" id="A0A834WF21"/>